<evidence type="ECO:0000259" key="14">
    <source>
        <dbReference type="Pfam" id="PF01292"/>
    </source>
</evidence>
<evidence type="ECO:0000256" key="8">
    <source>
        <dbReference type="ARBA" id="ARBA00022982"/>
    </source>
</evidence>
<evidence type="ECO:0000256" key="1">
    <source>
        <dbReference type="ARBA" id="ARBA00001970"/>
    </source>
</evidence>
<keyword evidence="16" id="KW-1185">Reference proteome</keyword>
<dbReference type="GO" id="GO:0020037">
    <property type="term" value="F:heme binding"/>
    <property type="evidence" value="ECO:0007669"/>
    <property type="project" value="TreeGrafter"/>
</dbReference>
<keyword evidence="3" id="KW-0813">Transport</keyword>
<evidence type="ECO:0000256" key="9">
    <source>
        <dbReference type="ARBA" id="ARBA00022989"/>
    </source>
</evidence>
<reference evidence="15 16" key="1">
    <citation type="submission" date="2019-03" db="EMBL/GenBank/DDBJ databases">
        <title>Genomic Encyclopedia of Type Strains, Phase IV (KMG-IV): sequencing the most valuable type-strain genomes for metagenomic binning, comparative biology and taxonomic classification.</title>
        <authorList>
            <person name="Goeker M."/>
        </authorList>
    </citation>
    <scope>NUCLEOTIDE SEQUENCE [LARGE SCALE GENOMIC DNA]</scope>
    <source>
        <strain evidence="15 16">DSM 103792</strain>
    </source>
</reference>
<evidence type="ECO:0000256" key="2">
    <source>
        <dbReference type="ARBA" id="ARBA00004651"/>
    </source>
</evidence>
<evidence type="ECO:0000256" key="5">
    <source>
        <dbReference type="ARBA" id="ARBA00022617"/>
    </source>
</evidence>
<evidence type="ECO:0000256" key="4">
    <source>
        <dbReference type="ARBA" id="ARBA00022475"/>
    </source>
</evidence>
<accession>A0A4R6UT55</accession>
<comment type="subcellular location">
    <subcellularLocation>
        <location evidence="2">Cell membrane</location>
        <topology evidence="2">Multi-pass membrane protein</topology>
    </subcellularLocation>
</comment>
<organism evidence="15 16">
    <name type="scientific">Permianibacter aggregans</name>
    <dbReference type="NCBI Taxonomy" id="1510150"/>
    <lineage>
        <taxon>Bacteria</taxon>
        <taxon>Pseudomonadati</taxon>
        <taxon>Pseudomonadota</taxon>
        <taxon>Gammaproteobacteria</taxon>
        <taxon>Pseudomonadales</taxon>
        <taxon>Pseudomonadaceae</taxon>
        <taxon>Permianibacter</taxon>
    </lineage>
</organism>
<feature type="transmembrane region" description="Helical" evidence="13">
    <location>
        <begin position="92"/>
        <end position="111"/>
    </location>
</feature>
<dbReference type="GO" id="GO:0022904">
    <property type="term" value="P:respiratory electron transport chain"/>
    <property type="evidence" value="ECO:0007669"/>
    <property type="project" value="InterPro"/>
</dbReference>
<comment type="caution">
    <text evidence="15">The sequence shown here is derived from an EMBL/GenBank/DDBJ whole genome shotgun (WGS) entry which is preliminary data.</text>
</comment>
<proteinExistence type="inferred from homology"/>
<dbReference type="SUPFAM" id="SSF81342">
    <property type="entry name" value="Transmembrane di-heme cytochromes"/>
    <property type="match status" value="1"/>
</dbReference>
<evidence type="ECO:0000256" key="12">
    <source>
        <dbReference type="ARBA" id="ARBA00037975"/>
    </source>
</evidence>
<feature type="transmembrane region" description="Helical" evidence="13">
    <location>
        <begin position="52"/>
        <end position="72"/>
    </location>
</feature>
<comment type="similarity">
    <text evidence="12">Belongs to the cytochrome b561 family.</text>
</comment>
<dbReference type="Pfam" id="PF01292">
    <property type="entry name" value="Ni_hydr_CYTB"/>
    <property type="match status" value="1"/>
</dbReference>
<dbReference type="InterPro" id="IPR011577">
    <property type="entry name" value="Cyt_b561_bac/Ni-Hgenase"/>
</dbReference>
<keyword evidence="11 13" id="KW-0472">Membrane</keyword>
<dbReference type="InterPro" id="IPR052168">
    <property type="entry name" value="Cytochrome_b561_oxidase"/>
</dbReference>
<dbReference type="GO" id="GO:0005886">
    <property type="term" value="C:plasma membrane"/>
    <property type="evidence" value="ECO:0007669"/>
    <property type="project" value="UniProtKB-SubCell"/>
</dbReference>
<feature type="domain" description="Cytochrome b561 bacterial/Ni-hydrogenase" evidence="14">
    <location>
        <begin position="8"/>
        <end position="178"/>
    </location>
</feature>
<dbReference type="AlphaFoldDB" id="A0A4R6UT55"/>
<keyword evidence="6 13" id="KW-0812">Transmembrane</keyword>
<evidence type="ECO:0000256" key="3">
    <source>
        <dbReference type="ARBA" id="ARBA00022448"/>
    </source>
</evidence>
<dbReference type="InterPro" id="IPR016174">
    <property type="entry name" value="Di-haem_cyt_TM"/>
</dbReference>
<dbReference type="GO" id="GO:0009055">
    <property type="term" value="F:electron transfer activity"/>
    <property type="evidence" value="ECO:0007669"/>
    <property type="project" value="InterPro"/>
</dbReference>
<dbReference type="RefSeq" id="WP_133587714.1">
    <property type="nucleotide sequence ID" value="NZ_CP037953.1"/>
</dbReference>
<evidence type="ECO:0000256" key="11">
    <source>
        <dbReference type="ARBA" id="ARBA00023136"/>
    </source>
</evidence>
<name>A0A4R6UT55_9GAMM</name>
<dbReference type="Proteomes" id="UP000295375">
    <property type="component" value="Unassembled WGS sequence"/>
</dbReference>
<keyword evidence="10" id="KW-0408">Iron</keyword>
<gene>
    <name evidence="15" type="ORF">EV696_102180</name>
</gene>
<dbReference type="OrthoDB" id="8589936at2"/>
<dbReference type="PANTHER" id="PTHR30529:SF3">
    <property type="entry name" value="CYTOCHROME B561 HOMOLOG 1"/>
    <property type="match status" value="1"/>
</dbReference>
<sequence length="182" mass="20925">MTSKLPSRYPMLSIGLHWLMLLLIAAAYCFIELREWFPKGSDTRSLFKSLHYMMGLSVLFLVGLRILLRLLIRVPAIEPLPSYWNRLASAGVHVLLYAFMIAMPMLGWLLLSSEGESIRYFGLPLPALLNENAQRAEQIEEIHEALGEFGYFLIGAHALAALLHHYWFKDNTLKRMLPWPLK</sequence>
<comment type="cofactor">
    <cofactor evidence="1">
        <name>heme b</name>
        <dbReference type="ChEBI" id="CHEBI:60344"/>
    </cofactor>
</comment>
<keyword evidence="8" id="KW-0249">Electron transport</keyword>
<keyword evidence="4" id="KW-1003">Cell membrane</keyword>
<feature type="transmembrane region" description="Helical" evidence="13">
    <location>
        <begin position="12"/>
        <end position="31"/>
    </location>
</feature>
<feature type="transmembrane region" description="Helical" evidence="13">
    <location>
        <begin position="149"/>
        <end position="168"/>
    </location>
</feature>
<evidence type="ECO:0000256" key="13">
    <source>
        <dbReference type="SAM" id="Phobius"/>
    </source>
</evidence>
<evidence type="ECO:0000256" key="6">
    <source>
        <dbReference type="ARBA" id="ARBA00022692"/>
    </source>
</evidence>
<evidence type="ECO:0000313" key="15">
    <source>
        <dbReference type="EMBL" id="TDQ50498.1"/>
    </source>
</evidence>
<keyword evidence="7" id="KW-0479">Metal-binding</keyword>
<dbReference type="PANTHER" id="PTHR30529">
    <property type="entry name" value="CYTOCHROME B561"/>
    <property type="match status" value="1"/>
</dbReference>
<protein>
    <submittedName>
        <fullName evidence="15">Cytochrome b561</fullName>
    </submittedName>
</protein>
<evidence type="ECO:0000256" key="7">
    <source>
        <dbReference type="ARBA" id="ARBA00022723"/>
    </source>
</evidence>
<evidence type="ECO:0000313" key="16">
    <source>
        <dbReference type="Proteomes" id="UP000295375"/>
    </source>
</evidence>
<dbReference type="EMBL" id="SNYM01000002">
    <property type="protein sequence ID" value="TDQ50498.1"/>
    <property type="molecule type" value="Genomic_DNA"/>
</dbReference>
<dbReference type="GO" id="GO:0046872">
    <property type="term" value="F:metal ion binding"/>
    <property type="evidence" value="ECO:0007669"/>
    <property type="project" value="UniProtKB-KW"/>
</dbReference>
<keyword evidence="9 13" id="KW-1133">Transmembrane helix</keyword>
<keyword evidence="5" id="KW-0349">Heme</keyword>
<evidence type="ECO:0000256" key="10">
    <source>
        <dbReference type="ARBA" id="ARBA00023004"/>
    </source>
</evidence>